<feature type="compositionally biased region" description="Basic and acidic residues" evidence="4">
    <location>
        <begin position="355"/>
        <end position="365"/>
    </location>
</feature>
<name>A0A1R1JRR0_ALCXX</name>
<dbReference type="OrthoDB" id="6506763at2"/>
<dbReference type="PANTHER" id="PTHR47894:SF4">
    <property type="entry name" value="HTH-TYPE TRANSCRIPTIONAL REGULATOR GADX"/>
    <property type="match status" value="1"/>
</dbReference>
<dbReference type="Pfam" id="PF12625">
    <property type="entry name" value="Arabinose_bd"/>
    <property type="match status" value="1"/>
</dbReference>
<dbReference type="Gene3D" id="1.10.10.60">
    <property type="entry name" value="Homeodomain-like"/>
    <property type="match status" value="1"/>
</dbReference>
<protein>
    <recommendedName>
        <fullName evidence="5">HTH araC/xylS-type domain-containing protein</fullName>
    </recommendedName>
</protein>
<evidence type="ECO:0000313" key="7">
    <source>
        <dbReference type="Proteomes" id="UP000187251"/>
    </source>
</evidence>
<keyword evidence="1" id="KW-0805">Transcription regulation</keyword>
<evidence type="ECO:0000259" key="5">
    <source>
        <dbReference type="PROSITE" id="PS01124"/>
    </source>
</evidence>
<evidence type="ECO:0000256" key="1">
    <source>
        <dbReference type="ARBA" id="ARBA00023015"/>
    </source>
</evidence>
<dbReference type="Pfam" id="PF12833">
    <property type="entry name" value="HTH_18"/>
    <property type="match status" value="1"/>
</dbReference>
<dbReference type="InterPro" id="IPR032687">
    <property type="entry name" value="AraC-type_N"/>
</dbReference>
<feature type="region of interest" description="Disordered" evidence="4">
    <location>
        <begin position="340"/>
        <end position="365"/>
    </location>
</feature>
<dbReference type="InterPro" id="IPR018060">
    <property type="entry name" value="HTH_AraC"/>
</dbReference>
<evidence type="ECO:0000313" key="6">
    <source>
        <dbReference type="EMBL" id="OMG84771.1"/>
    </source>
</evidence>
<comment type="caution">
    <text evidence="6">The sequence shown here is derived from an EMBL/GenBank/DDBJ whole genome shotgun (WGS) entry which is preliminary data.</text>
</comment>
<dbReference type="GO" id="GO:0003700">
    <property type="term" value="F:DNA-binding transcription factor activity"/>
    <property type="evidence" value="ECO:0007669"/>
    <property type="project" value="InterPro"/>
</dbReference>
<dbReference type="PANTHER" id="PTHR47894">
    <property type="entry name" value="HTH-TYPE TRANSCRIPTIONAL REGULATOR GADX"/>
    <property type="match status" value="1"/>
</dbReference>
<reference evidence="6 7" key="1">
    <citation type="submission" date="2016-09" db="EMBL/GenBank/DDBJ databases">
        <title>Phylogenomics of Achromobacter.</title>
        <authorList>
            <person name="Jeukens J."/>
            <person name="Freschi L."/>
            <person name="Vincent A.T."/>
            <person name="Emond-Rheault J.-G."/>
            <person name="Kukavica-Ibrulj I."/>
            <person name="Charette S.J."/>
            <person name="Levesque R.C."/>
        </authorList>
    </citation>
    <scope>NUCLEOTIDE SEQUENCE [LARGE SCALE GENOMIC DNA]</scope>
    <source>
        <strain evidence="6 7">AUS488</strain>
    </source>
</reference>
<sequence length="365" mass="40506">MDTRKGRTVRSATLFGYAEAAREVGLDPQKMFARVGIDAHAIQDPEHPISFDAFLRLLAESARLSGCPDFGTRASVARGTPNYGPVSLLMREAESVETAINFYTSHLTLHGDGTFIELDKRFRNPMIFVEISAQNMEESFQCTQYACVGITMTLRWLLGGEFQPTTMSFAFPKPTNAPAIQRFFKCPILWKQLVSGLVIDRSVLQRPLVTSPPFLRKLALDQLAPLLKRSHNSFAMKVGRVVRRLLDEGGCDAQTVADHFEIDRRTLNRRLSHENETFSSIVQSVRAEIACKALAGSEASLTQVADAAGFESLSSFSRWFKQSFGCSATYWRAKQAERPGVAPSLSPAGDGQAGRLHEIDRTRAR</sequence>
<dbReference type="GO" id="GO:0005829">
    <property type="term" value="C:cytosol"/>
    <property type="evidence" value="ECO:0007669"/>
    <property type="project" value="TreeGrafter"/>
</dbReference>
<dbReference type="SUPFAM" id="SSF46689">
    <property type="entry name" value="Homeodomain-like"/>
    <property type="match status" value="1"/>
</dbReference>
<evidence type="ECO:0000256" key="4">
    <source>
        <dbReference type="SAM" id="MobiDB-lite"/>
    </source>
</evidence>
<feature type="domain" description="HTH araC/xylS-type" evidence="5">
    <location>
        <begin position="236"/>
        <end position="334"/>
    </location>
</feature>
<gene>
    <name evidence="6" type="ORF">BIZ92_28130</name>
</gene>
<evidence type="ECO:0000256" key="3">
    <source>
        <dbReference type="ARBA" id="ARBA00023163"/>
    </source>
</evidence>
<dbReference type="InterPro" id="IPR009057">
    <property type="entry name" value="Homeodomain-like_sf"/>
</dbReference>
<evidence type="ECO:0000256" key="2">
    <source>
        <dbReference type="ARBA" id="ARBA00023125"/>
    </source>
</evidence>
<proteinExistence type="predicted"/>
<organism evidence="6 7">
    <name type="scientific">Alcaligenes xylosoxydans xylosoxydans</name>
    <name type="common">Achromobacter xylosoxidans</name>
    <dbReference type="NCBI Taxonomy" id="85698"/>
    <lineage>
        <taxon>Bacteria</taxon>
        <taxon>Pseudomonadati</taxon>
        <taxon>Pseudomonadota</taxon>
        <taxon>Betaproteobacteria</taxon>
        <taxon>Burkholderiales</taxon>
        <taxon>Alcaligenaceae</taxon>
        <taxon>Achromobacter</taxon>
    </lineage>
</organism>
<keyword evidence="2" id="KW-0238">DNA-binding</keyword>
<dbReference type="GO" id="GO:0000976">
    <property type="term" value="F:transcription cis-regulatory region binding"/>
    <property type="evidence" value="ECO:0007669"/>
    <property type="project" value="TreeGrafter"/>
</dbReference>
<dbReference type="InterPro" id="IPR018062">
    <property type="entry name" value="HTH_AraC-typ_CS"/>
</dbReference>
<keyword evidence="3" id="KW-0804">Transcription</keyword>
<dbReference type="Proteomes" id="UP000187251">
    <property type="component" value="Unassembled WGS sequence"/>
</dbReference>
<dbReference type="EMBL" id="MJMN01000018">
    <property type="protein sequence ID" value="OMG84771.1"/>
    <property type="molecule type" value="Genomic_DNA"/>
</dbReference>
<accession>A0A1R1JRR0</accession>
<dbReference type="PROSITE" id="PS01124">
    <property type="entry name" value="HTH_ARAC_FAMILY_2"/>
    <property type="match status" value="1"/>
</dbReference>
<dbReference type="PROSITE" id="PS00041">
    <property type="entry name" value="HTH_ARAC_FAMILY_1"/>
    <property type="match status" value="1"/>
</dbReference>
<dbReference type="SMART" id="SM00342">
    <property type="entry name" value="HTH_ARAC"/>
    <property type="match status" value="1"/>
</dbReference>
<dbReference type="RefSeq" id="WP_076412860.1">
    <property type="nucleotide sequence ID" value="NZ_AP028040.1"/>
</dbReference>
<dbReference type="AlphaFoldDB" id="A0A1R1JRR0"/>